<keyword evidence="4 6" id="KW-1133">Transmembrane helix</keyword>
<feature type="transmembrane region" description="Helical" evidence="6">
    <location>
        <begin position="73"/>
        <end position="91"/>
    </location>
</feature>
<dbReference type="GO" id="GO:0033013">
    <property type="term" value="P:tetrapyrrole metabolic process"/>
    <property type="evidence" value="ECO:0007669"/>
    <property type="project" value="UniProtKB-ARBA"/>
</dbReference>
<feature type="transmembrane region" description="Helical" evidence="6">
    <location>
        <begin position="124"/>
        <end position="146"/>
    </location>
</feature>
<feature type="transmembrane region" description="Helical" evidence="6">
    <location>
        <begin position="98"/>
        <end position="118"/>
    </location>
</feature>
<dbReference type="FunFam" id="1.20.1260.100:FF:000001">
    <property type="entry name" value="translocator protein 2"/>
    <property type="match status" value="1"/>
</dbReference>
<keyword evidence="5 6" id="KW-0472">Membrane</keyword>
<feature type="transmembrane region" description="Helical" evidence="6">
    <location>
        <begin position="6"/>
        <end position="28"/>
    </location>
</feature>
<evidence type="ECO:0000313" key="7">
    <source>
        <dbReference type="EMBL" id="QHT12206.1"/>
    </source>
</evidence>
<dbReference type="InterPro" id="IPR004307">
    <property type="entry name" value="TspO_MBR"/>
</dbReference>
<dbReference type="AlphaFoldDB" id="A0A6C0D588"/>
<dbReference type="Pfam" id="PF03073">
    <property type="entry name" value="TspO_MBR"/>
    <property type="match status" value="1"/>
</dbReference>
<reference evidence="7" key="1">
    <citation type="journal article" date="2020" name="Nature">
        <title>Giant virus diversity and host interactions through global metagenomics.</title>
        <authorList>
            <person name="Schulz F."/>
            <person name="Roux S."/>
            <person name="Paez-Espino D."/>
            <person name="Jungbluth S."/>
            <person name="Walsh D.A."/>
            <person name="Denef V.J."/>
            <person name="McMahon K.D."/>
            <person name="Konstantinidis K.T."/>
            <person name="Eloe-Fadrosh E.A."/>
            <person name="Kyrpides N.C."/>
            <person name="Woyke T."/>
        </authorList>
    </citation>
    <scope>NUCLEOTIDE SEQUENCE</scope>
    <source>
        <strain evidence="7">GVMAG-M-3300023174-129</strain>
    </source>
</reference>
<dbReference type="InterPro" id="IPR038330">
    <property type="entry name" value="TspO/MBR-related_sf"/>
</dbReference>
<dbReference type="CDD" id="cd15904">
    <property type="entry name" value="TSPO_MBR"/>
    <property type="match status" value="1"/>
</dbReference>
<evidence type="ECO:0000256" key="2">
    <source>
        <dbReference type="ARBA" id="ARBA00007524"/>
    </source>
</evidence>
<feature type="transmembrane region" description="Helical" evidence="6">
    <location>
        <begin position="40"/>
        <end position="61"/>
    </location>
</feature>
<dbReference type="PANTHER" id="PTHR10057:SF0">
    <property type="entry name" value="TRANSLOCATOR PROTEIN"/>
    <property type="match status" value="1"/>
</dbReference>
<comment type="subcellular location">
    <subcellularLocation>
        <location evidence="1">Membrane</location>
        <topology evidence="1">Multi-pass membrane protein</topology>
    </subcellularLocation>
</comment>
<evidence type="ECO:0000256" key="3">
    <source>
        <dbReference type="ARBA" id="ARBA00022692"/>
    </source>
</evidence>
<keyword evidence="3 6" id="KW-0812">Transmembrane</keyword>
<dbReference type="EMBL" id="MN739542">
    <property type="protein sequence ID" value="QHT12206.1"/>
    <property type="molecule type" value="Genomic_DNA"/>
</dbReference>
<sequence length="149" mass="17512">MFEGNYGFYLIMVLFVGGLASYFTNIGLKSHKYLSAKKPSWYPPGYVFGIMWTIIYLLYAYSWTQASYYPSMNALFAFNMVLNFLWCFFFFYTENWSLALGTLLSLCGVLVVQMYSFYKYNTFASLLLIPYLLWSLFASFLNYTVIHMN</sequence>
<protein>
    <recommendedName>
        <fullName evidence="8">TspO/MBR family protein</fullName>
    </recommendedName>
</protein>
<accession>A0A6C0D588</accession>
<evidence type="ECO:0000256" key="4">
    <source>
        <dbReference type="ARBA" id="ARBA00022989"/>
    </source>
</evidence>
<comment type="similarity">
    <text evidence="2">Belongs to the TspO/BZRP family.</text>
</comment>
<proteinExistence type="inferred from homology"/>
<dbReference type="PIRSF" id="PIRSF005859">
    <property type="entry name" value="PBR"/>
    <property type="match status" value="1"/>
</dbReference>
<name>A0A6C0D588_9ZZZZ</name>
<evidence type="ECO:0008006" key="8">
    <source>
        <dbReference type="Google" id="ProtNLM"/>
    </source>
</evidence>
<dbReference type="GO" id="GO:0016020">
    <property type="term" value="C:membrane"/>
    <property type="evidence" value="ECO:0007669"/>
    <property type="project" value="UniProtKB-SubCell"/>
</dbReference>
<dbReference type="Gene3D" id="1.20.1260.100">
    <property type="entry name" value="TspO/MBR protein"/>
    <property type="match status" value="1"/>
</dbReference>
<evidence type="ECO:0000256" key="1">
    <source>
        <dbReference type="ARBA" id="ARBA00004141"/>
    </source>
</evidence>
<evidence type="ECO:0000256" key="5">
    <source>
        <dbReference type="ARBA" id="ARBA00023136"/>
    </source>
</evidence>
<evidence type="ECO:0000256" key="6">
    <source>
        <dbReference type="SAM" id="Phobius"/>
    </source>
</evidence>
<organism evidence="7">
    <name type="scientific">viral metagenome</name>
    <dbReference type="NCBI Taxonomy" id="1070528"/>
    <lineage>
        <taxon>unclassified sequences</taxon>
        <taxon>metagenomes</taxon>
        <taxon>organismal metagenomes</taxon>
    </lineage>
</organism>
<dbReference type="PANTHER" id="PTHR10057">
    <property type="entry name" value="PERIPHERAL-TYPE BENZODIAZEPINE RECEPTOR"/>
    <property type="match status" value="1"/>
</dbReference>